<dbReference type="AlphaFoldDB" id="A0A146MHH7"/>
<dbReference type="EMBL" id="GDHC01000423">
    <property type="protein sequence ID" value="JAQ18206.1"/>
    <property type="molecule type" value="Transcribed_RNA"/>
</dbReference>
<gene>
    <name evidence="1" type="ORF">g.20637</name>
</gene>
<accession>A0A146MHH7</accession>
<reference evidence="1" key="1">
    <citation type="journal article" date="2016" name="Gigascience">
        <title>De novo construction of an expanded transcriptome assembly for the western tarnished plant bug, Lygus hesperus.</title>
        <authorList>
            <person name="Tassone E.E."/>
            <person name="Geib S.M."/>
            <person name="Hall B."/>
            <person name="Fabrick J.A."/>
            <person name="Brent C.S."/>
            <person name="Hull J.J."/>
        </authorList>
    </citation>
    <scope>NUCLEOTIDE SEQUENCE</scope>
</reference>
<name>A0A146MHH7_LYGHE</name>
<protein>
    <submittedName>
        <fullName evidence="1">Uncharacterized protein</fullName>
    </submittedName>
</protein>
<sequence>MHKTLSTHCNVFIDTGTSMQAVTTTYIPSARRELLQVYLEDIVPENTVTTVSCTHILAPQHFPQFESIRIGISLWDTYGRLSPIIWLPMGDALQRNRVVVSDVKVPSNQNTSPYIFYGDSNTLRYTITHSDIDIAANTYVLARLPKFWFPRDVYPQSVCTLQFQSIVSNNNLVTGSHAM</sequence>
<organism evidence="1">
    <name type="scientific">Lygus hesperus</name>
    <name type="common">Western plant bug</name>
    <dbReference type="NCBI Taxonomy" id="30085"/>
    <lineage>
        <taxon>Eukaryota</taxon>
        <taxon>Metazoa</taxon>
        <taxon>Ecdysozoa</taxon>
        <taxon>Arthropoda</taxon>
        <taxon>Hexapoda</taxon>
        <taxon>Insecta</taxon>
        <taxon>Pterygota</taxon>
        <taxon>Neoptera</taxon>
        <taxon>Paraneoptera</taxon>
        <taxon>Hemiptera</taxon>
        <taxon>Heteroptera</taxon>
        <taxon>Panheteroptera</taxon>
        <taxon>Cimicomorpha</taxon>
        <taxon>Miridae</taxon>
        <taxon>Mirini</taxon>
        <taxon>Lygus</taxon>
    </lineage>
</organism>
<proteinExistence type="predicted"/>
<evidence type="ECO:0000313" key="1">
    <source>
        <dbReference type="EMBL" id="JAQ18206.1"/>
    </source>
</evidence>